<accession>A0ABT0Q3D0</accession>
<protein>
    <submittedName>
        <fullName evidence="2">Uncharacterized protein</fullName>
    </submittedName>
</protein>
<keyword evidence="3" id="KW-1185">Reference proteome</keyword>
<keyword evidence="1" id="KW-1133">Transmembrane helix</keyword>
<sequence>MVKGKNNGVEEPLELSRRPATALIAFASSMAMDDDVDEEVLRRLIRAVLSRKAEQAALITGLGLANNPHTALIVSHLLSAHVAELRQRENGLLDADQVTGVWGQRLTVGAMLAAMGAAIPGTLSGGVAVSLVLLAMSAGAFAAAGRLRGRAKRNQIARNREEAEALSRHLLEAIKTAPSL</sequence>
<name>A0ABT0Q3D0_9RHOB</name>
<dbReference type="RefSeq" id="WP_249710312.1">
    <property type="nucleotide sequence ID" value="NZ_JAMFMB010000014.1"/>
</dbReference>
<dbReference type="EMBL" id="JAMFMB010000014">
    <property type="protein sequence ID" value="MCL6284302.1"/>
    <property type="molecule type" value="Genomic_DNA"/>
</dbReference>
<evidence type="ECO:0000256" key="1">
    <source>
        <dbReference type="SAM" id="Phobius"/>
    </source>
</evidence>
<keyword evidence="1" id="KW-0472">Membrane</keyword>
<gene>
    <name evidence="2" type="ORF">M3P21_12275</name>
</gene>
<feature type="transmembrane region" description="Helical" evidence="1">
    <location>
        <begin position="123"/>
        <end position="144"/>
    </location>
</feature>
<organism evidence="2 3">
    <name type="scientific">Ruegeria spongiae</name>
    <dbReference type="NCBI Taxonomy" id="2942209"/>
    <lineage>
        <taxon>Bacteria</taxon>
        <taxon>Pseudomonadati</taxon>
        <taxon>Pseudomonadota</taxon>
        <taxon>Alphaproteobacteria</taxon>
        <taxon>Rhodobacterales</taxon>
        <taxon>Roseobacteraceae</taxon>
        <taxon>Ruegeria</taxon>
    </lineage>
</organism>
<evidence type="ECO:0000313" key="2">
    <source>
        <dbReference type="EMBL" id="MCL6284302.1"/>
    </source>
</evidence>
<keyword evidence="1" id="KW-0812">Transmembrane</keyword>
<proteinExistence type="predicted"/>
<dbReference type="Proteomes" id="UP001203880">
    <property type="component" value="Unassembled WGS sequence"/>
</dbReference>
<comment type="caution">
    <text evidence="2">The sequence shown here is derived from an EMBL/GenBank/DDBJ whole genome shotgun (WGS) entry which is preliminary data.</text>
</comment>
<evidence type="ECO:0000313" key="3">
    <source>
        <dbReference type="Proteomes" id="UP001203880"/>
    </source>
</evidence>
<reference evidence="2" key="1">
    <citation type="submission" date="2022-05" db="EMBL/GenBank/DDBJ databases">
        <authorList>
            <person name="Park J.-S."/>
        </authorList>
    </citation>
    <scope>NUCLEOTIDE SEQUENCE</scope>
    <source>
        <strain evidence="2">2012CJ41-6</strain>
    </source>
</reference>